<dbReference type="PANTHER" id="PTHR46268">
    <property type="entry name" value="STRESS RESPONSE PROTEIN NHAX"/>
    <property type="match status" value="1"/>
</dbReference>
<accession>A0A2T6ARJ9</accession>
<dbReference type="Pfam" id="PF00582">
    <property type="entry name" value="Usp"/>
    <property type="match status" value="2"/>
</dbReference>
<dbReference type="Gene3D" id="3.40.50.620">
    <property type="entry name" value="HUPs"/>
    <property type="match status" value="2"/>
</dbReference>
<feature type="domain" description="UspA" evidence="4">
    <location>
        <begin position="6"/>
        <end position="133"/>
    </location>
</feature>
<organism evidence="5 6">
    <name type="scientific">Allosediminivita pacifica</name>
    <dbReference type="NCBI Taxonomy" id="1267769"/>
    <lineage>
        <taxon>Bacteria</taxon>
        <taxon>Pseudomonadati</taxon>
        <taxon>Pseudomonadota</taxon>
        <taxon>Alphaproteobacteria</taxon>
        <taxon>Rhodobacterales</taxon>
        <taxon>Paracoccaceae</taxon>
        <taxon>Allosediminivita</taxon>
    </lineage>
</organism>
<dbReference type="Proteomes" id="UP000244069">
    <property type="component" value="Unassembled WGS sequence"/>
</dbReference>
<comment type="similarity">
    <text evidence="1">Belongs to the universal stress protein A family.</text>
</comment>
<evidence type="ECO:0000313" key="6">
    <source>
        <dbReference type="Proteomes" id="UP000244069"/>
    </source>
</evidence>
<proteinExistence type="inferred from homology"/>
<dbReference type="InterPro" id="IPR006015">
    <property type="entry name" value="Universal_stress_UspA"/>
</dbReference>
<sequence>MQKLAKLLVATDLSHRSDRAMRRAFALAKAHDAELIVVSVLDDDLPEDMIGELHARAERRLEGMCETLGPGVRHSIDLRKGDPSEELREAQQAHQPELSVIGVHRTRNFFDALRETTMMRLVRLSKTPVLLAREPAEEAYDQVVAAVDFSPACGVALALAHKLAPAAQVTPVHAVHVPYASMMSSMARGEDELTRAYLREATAEAQAWSMAQHLPKGRLAPVRVAVGAPYNSLHQAVKDVGATLLCAGAHGRASAAPAVLGAVANDLMRDPPCDLLIARPGLS</sequence>
<gene>
    <name evidence="5" type="ORF">C8N44_11624</name>
</gene>
<evidence type="ECO:0000256" key="1">
    <source>
        <dbReference type="ARBA" id="ARBA00008791"/>
    </source>
</evidence>
<keyword evidence="3" id="KW-0067">ATP-binding</keyword>
<comment type="caution">
    <text evidence="5">The sequence shown here is derived from an EMBL/GenBank/DDBJ whole genome shotgun (WGS) entry which is preliminary data.</text>
</comment>
<feature type="domain" description="UspA" evidence="4">
    <location>
        <begin position="140"/>
        <end position="279"/>
    </location>
</feature>
<keyword evidence="6" id="KW-1185">Reference proteome</keyword>
<protein>
    <submittedName>
        <fullName evidence="5">Nucleotide-binding universal stress UspA family protein</fullName>
    </submittedName>
</protein>
<dbReference type="AlphaFoldDB" id="A0A2T6ARJ9"/>
<dbReference type="GO" id="GO:0005524">
    <property type="term" value="F:ATP binding"/>
    <property type="evidence" value="ECO:0007669"/>
    <property type="project" value="UniProtKB-KW"/>
</dbReference>
<dbReference type="OrthoDB" id="5564966at2"/>
<evidence type="ECO:0000256" key="2">
    <source>
        <dbReference type="ARBA" id="ARBA00022741"/>
    </source>
</evidence>
<dbReference type="RefSeq" id="WP_107977263.1">
    <property type="nucleotide sequence ID" value="NZ_BMEZ01000017.1"/>
</dbReference>
<evidence type="ECO:0000313" key="5">
    <source>
        <dbReference type="EMBL" id="PTX46449.1"/>
    </source>
</evidence>
<evidence type="ECO:0000256" key="3">
    <source>
        <dbReference type="ARBA" id="ARBA00022840"/>
    </source>
</evidence>
<evidence type="ECO:0000259" key="4">
    <source>
        <dbReference type="Pfam" id="PF00582"/>
    </source>
</evidence>
<dbReference type="PANTHER" id="PTHR46268:SF27">
    <property type="entry name" value="UNIVERSAL STRESS PROTEIN RV2623"/>
    <property type="match status" value="1"/>
</dbReference>
<dbReference type="SUPFAM" id="SSF52402">
    <property type="entry name" value="Adenine nucleotide alpha hydrolases-like"/>
    <property type="match status" value="2"/>
</dbReference>
<name>A0A2T6ARJ9_9RHOB</name>
<keyword evidence="2" id="KW-0547">Nucleotide-binding</keyword>
<dbReference type="InterPro" id="IPR006016">
    <property type="entry name" value="UspA"/>
</dbReference>
<dbReference type="InterPro" id="IPR014729">
    <property type="entry name" value="Rossmann-like_a/b/a_fold"/>
</dbReference>
<reference evidence="5 6" key="1">
    <citation type="submission" date="2018-04" db="EMBL/GenBank/DDBJ databases">
        <title>Genomic Encyclopedia of Archaeal and Bacterial Type Strains, Phase II (KMG-II): from individual species to whole genera.</title>
        <authorList>
            <person name="Goeker M."/>
        </authorList>
    </citation>
    <scope>NUCLEOTIDE SEQUENCE [LARGE SCALE GENOMIC DNA]</scope>
    <source>
        <strain evidence="5 6">DSM 29329</strain>
    </source>
</reference>
<dbReference type="CDD" id="cd00293">
    <property type="entry name" value="USP-like"/>
    <property type="match status" value="2"/>
</dbReference>
<dbReference type="EMBL" id="QBKN01000016">
    <property type="protein sequence ID" value="PTX46449.1"/>
    <property type="molecule type" value="Genomic_DNA"/>
</dbReference>
<dbReference type="PRINTS" id="PR01438">
    <property type="entry name" value="UNVRSLSTRESS"/>
</dbReference>